<keyword evidence="4" id="KW-0819">tRNA processing</keyword>
<evidence type="ECO:0000256" key="1">
    <source>
        <dbReference type="ARBA" id="ARBA00012386"/>
    </source>
</evidence>
<feature type="domain" description="DTW" evidence="5">
    <location>
        <begin position="13"/>
        <end position="204"/>
    </location>
</feature>
<sequence length="204" mass="23510">MRGAFLWFIGLYRVCQLQLKSVSVYTQAVVKLRVRPLQVILLTHEREASRPTNTGNIALQYFPQYCQRITWSRVAPSPELLAKLEDPETALLFPEDETDDRSKENLSQTVQQSFCGEQLSSLPKTLVILDATWQEARKMLRQSPYLKTARWFSLAETPKSQFSLRRNQIEGGLCTLECIIELFKQANMLDEAAQLTEAFQEFCQ</sequence>
<evidence type="ECO:0000259" key="5">
    <source>
        <dbReference type="SMART" id="SM01144"/>
    </source>
</evidence>
<comment type="caution">
    <text evidence="6">The sequence shown here is derived from an EMBL/GenBank/DDBJ whole genome shotgun (WGS) entry which is preliminary data.</text>
</comment>
<proteinExistence type="predicted"/>
<dbReference type="PANTHER" id="PTHR21392">
    <property type="entry name" value="TRNA-URIDINE AMINOCARBOXYPROPYLTRANSFERASE 2"/>
    <property type="match status" value="1"/>
</dbReference>
<keyword evidence="2" id="KW-0808">Transferase</keyword>
<evidence type="ECO:0000313" key="7">
    <source>
        <dbReference type="Proteomes" id="UP000604898"/>
    </source>
</evidence>
<protein>
    <recommendedName>
        <fullName evidence="1">tRNA-uridine aminocarboxypropyltransferase</fullName>
        <ecNumber evidence="1">2.5.1.25</ecNumber>
    </recommendedName>
</protein>
<organism evidence="6 7">
    <name type="scientific">Shewanella schlegeliana</name>
    <dbReference type="NCBI Taxonomy" id="190308"/>
    <lineage>
        <taxon>Bacteria</taxon>
        <taxon>Pseudomonadati</taxon>
        <taxon>Pseudomonadota</taxon>
        <taxon>Gammaproteobacteria</taxon>
        <taxon>Alteromonadales</taxon>
        <taxon>Shewanellaceae</taxon>
        <taxon>Shewanella</taxon>
    </lineage>
</organism>
<evidence type="ECO:0000256" key="2">
    <source>
        <dbReference type="ARBA" id="ARBA00022679"/>
    </source>
</evidence>
<name>A0ABS1STX6_9GAMM</name>
<gene>
    <name evidence="6" type="ORF">JMA39_02390</name>
</gene>
<keyword evidence="7" id="KW-1185">Reference proteome</keyword>
<dbReference type="SMART" id="SM01144">
    <property type="entry name" value="DTW"/>
    <property type="match status" value="1"/>
</dbReference>
<keyword evidence="3" id="KW-0949">S-adenosyl-L-methionine</keyword>
<dbReference type="Proteomes" id="UP000604898">
    <property type="component" value="Unassembled WGS sequence"/>
</dbReference>
<evidence type="ECO:0000256" key="3">
    <source>
        <dbReference type="ARBA" id="ARBA00022691"/>
    </source>
</evidence>
<evidence type="ECO:0000313" key="6">
    <source>
        <dbReference type="EMBL" id="MBL4911999.1"/>
    </source>
</evidence>
<evidence type="ECO:0000256" key="4">
    <source>
        <dbReference type="ARBA" id="ARBA00022694"/>
    </source>
</evidence>
<dbReference type="RefSeq" id="WP_202720227.1">
    <property type="nucleotide sequence ID" value="NZ_BPEX01000026.1"/>
</dbReference>
<dbReference type="PANTHER" id="PTHR21392:SF1">
    <property type="entry name" value="TRNA-URIDINE AMINOCARBOXYPROPYLTRANSFERASE"/>
    <property type="match status" value="1"/>
</dbReference>
<dbReference type="EMBL" id="JAESVD010000001">
    <property type="protein sequence ID" value="MBL4911999.1"/>
    <property type="molecule type" value="Genomic_DNA"/>
</dbReference>
<dbReference type="EC" id="2.5.1.25" evidence="1"/>
<dbReference type="InterPro" id="IPR005636">
    <property type="entry name" value="DTW"/>
</dbReference>
<dbReference type="InterPro" id="IPR039262">
    <property type="entry name" value="DTWD2/TAPT"/>
</dbReference>
<accession>A0ABS1STX6</accession>
<dbReference type="Pfam" id="PF03942">
    <property type="entry name" value="DTW"/>
    <property type="match status" value="1"/>
</dbReference>
<reference evidence="6 7" key="1">
    <citation type="submission" date="2021-01" db="EMBL/GenBank/DDBJ databases">
        <title>Genome sequence of Shewanella schlegeliana JCM 11561.</title>
        <authorList>
            <person name="Zhang H."/>
            <person name="Li C."/>
        </authorList>
    </citation>
    <scope>NUCLEOTIDE SEQUENCE [LARGE SCALE GENOMIC DNA]</scope>
    <source>
        <strain evidence="6 7">JCM 11561</strain>
    </source>
</reference>